<evidence type="ECO:0000313" key="2">
    <source>
        <dbReference type="EMBL" id="STP05657.1"/>
    </source>
</evidence>
<dbReference type="Gene3D" id="3.10.450.40">
    <property type="match status" value="1"/>
</dbReference>
<dbReference type="AlphaFoldDB" id="A0A377JJC5"/>
<feature type="domain" description="IraD/Gp25-like" evidence="1">
    <location>
        <begin position="28"/>
        <end position="97"/>
    </location>
</feature>
<dbReference type="Pfam" id="PF04965">
    <property type="entry name" value="GPW_gp25"/>
    <property type="match status" value="1"/>
</dbReference>
<dbReference type="InterPro" id="IPR007048">
    <property type="entry name" value="IraD/Gp25-like"/>
</dbReference>
<organism evidence="2 3">
    <name type="scientific">Haemophilus parainfluenzae</name>
    <dbReference type="NCBI Taxonomy" id="729"/>
    <lineage>
        <taxon>Bacteria</taxon>
        <taxon>Pseudomonadati</taxon>
        <taxon>Pseudomonadota</taxon>
        <taxon>Gammaproteobacteria</taxon>
        <taxon>Pasteurellales</taxon>
        <taxon>Pasteurellaceae</taxon>
        <taxon>Haemophilus</taxon>
    </lineage>
</organism>
<protein>
    <submittedName>
        <fullName evidence="2">Phage baseplate-like protein</fullName>
    </submittedName>
</protein>
<sequence length="124" mass="14491">MYHQGYEYKYDTLNPLAISPTENQAVQGIDDIHQCIANILNTLKGTDILRPEFGSDHFQYIDQPEDVALPNMVREITLALQKWEPRIEVDHIDINGQAPHFELTIYWVLVNEVYREIYQTTLVM</sequence>
<accession>A0A377JJC5</accession>
<evidence type="ECO:0000259" key="1">
    <source>
        <dbReference type="Pfam" id="PF04965"/>
    </source>
</evidence>
<dbReference type="EMBL" id="UGHY01000002">
    <property type="protein sequence ID" value="STP05657.1"/>
    <property type="molecule type" value="Genomic_DNA"/>
</dbReference>
<reference evidence="2 3" key="1">
    <citation type="submission" date="2018-06" db="EMBL/GenBank/DDBJ databases">
        <authorList>
            <consortium name="Pathogen Informatics"/>
            <person name="Doyle S."/>
        </authorList>
    </citation>
    <scope>NUCLEOTIDE SEQUENCE [LARGE SCALE GENOMIC DNA]</scope>
    <source>
        <strain evidence="2 3">NCTC10672</strain>
    </source>
</reference>
<proteinExistence type="predicted"/>
<dbReference type="Proteomes" id="UP000254186">
    <property type="component" value="Unassembled WGS sequence"/>
</dbReference>
<gene>
    <name evidence="2" type="ORF">NCTC10672_01624</name>
</gene>
<name>A0A377JJC5_HAEPA</name>
<evidence type="ECO:0000313" key="3">
    <source>
        <dbReference type="Proteomes" id="UP000254186"/>
    </source>
</evidence>
<dbReference type="SUPFAM" id="SSF160719">
    <property type="entry name" value="gpW/gp25-like"/>
    <property type="match status" value="1"/>
</dbReference>